<dbReference type="SUPFAM" id="SSF74650">
    <property type="entry name" value="Galactose mutarotase-like"/>
    <property type="match status" value="1"/>
</dbReference>
<dbReference type="PROSITE" id="PS00545">
    <property type="entry name" value="ALDOSE_1_EPIMERASE"/>
    <property type="match status" value="1"/>
</dbReference>
<evidence type="ECO:0000256" key="6">
    <source>
        <dbReference type="ARBA" id="ARBA00023235"/>
    </source>
</evidence>
<evidence type="ECO:0000256" key="9">
    <source>
        <dbReference type="PIRSR" id="PIRSR005096-1"/>
    </source>
</evidence>
<dbReference type="Pfam" id="PF01263">
    <property type="entry name" value="Aldose_epim"/>
    <property type="match status" value="1"/>
</dbReference>
<evidence type="ECO:0000256" key="10">
    <source>
        <dbReference type="PIRSR" id="PIRSR005096-2"/>
    </source>
</evidence>
<dbReference type="EC" id="5.1.3.3" evidence="4 8"/>
<dbReference type="FunFam" id="2.70.98.10:FF:000019">
    <property type="entry name" value="Aldose 1-epimerase"/>
    <property type="match status" value="1"/>
</dbReference>
<sequence length="359" mass="39661">MVCLLNRNRKKEMKMKAYTERVFGNHEGKDVLAYRFETDSGYQLEIMTYGATILRYVTPDKAGNFANVILGFDDFANYVGNSPKHGTSVGPVAGRIAGATFELNGKTYNLEVNNASNCNHSGSTGWDSSLFELTEVSDHGLTLYTERTDGTGGFPGNLKIWISYHLEESGAYEVSYKVTTDQDTLVNPTNHSYFNLSGDFTQTVDRHVFQLNTEGIYPIAPDGVPAKTPDANRDVVKHIYNGALLKDIFAEEDEQIQLVSGLDHPFALPAGHDNAGFLYDQNSGRFLLFKTEAPCFVVYTANFVDESVLIGGQPMLQHNGIALEAQALPDAIHSDLKDQVILKAGETFTSKTRYELVVK</sequence>
<dbReference type="PANTHER" id="PTHR10091:SF0">
    <property type="entry name" value="GALACTOSE MUTAROTASE"/>
    <property type="match status" value="1"/>
</dbReference>
<comment type="similarity">
    <text evidence="3 8">Belongs to the aldose epimerase family.</text>
</comment>
<dbReference type="GO" id="GO:0030246">
    <property type="term" value="F:carbohydrate binding"/>
    <property type="evidence" value="ECO:0007669"/>
    <property type="project" value="InterPro"/>
</dbReference>
<feature type="active site" description="Proton acceptor" evidence="9">
    <location>
        <position position="324"/>
    </location>
</feature>
<evidence type="ECO:0000313" key="12">
    <source>
        <dbReference type="EMBL" id="EFM32393.1"/>
    </source>
</evidence>
<accession>E0PNE3</accession>
<evidence type="ECO:0000256" key="5">
    <source>
        <dbReference type="ARBA" id="ARBA00014165"/>
    </source>
</evidence>
<dbReference type="PANTHER" id="PTHR10091">
    <property type="entry name" value="ALDOSE-1-EPIMERASE"/>
    <property type="match status" value="1"/>
</dbReference>
<reference evidence="12 13" key="1">
    <citation type="submission" date="2010-07" db="EMBL/GenBank/DDBJ databases">
        <authorList>
            <person name="Muzny D."/>
            <person name="Qin X."/>
            <person name="Deng J."/>
            <person name="Jiang H."/>
            <person name="Liu Y."/>
            <person name="Qu J."/>
            <person name="Song X.-Z."/>
            <person name="Zhang L."/>
            <person name="Thornton R."/>
            <person name="Coyle M."/>
            <person name="Francisco L."/>
            <person name="Jackson L."/>
            <person name="Javaid M."/>
            <person name="Korchina V."/>
            <person name="Kovar C."/>
            <person name="Mata R."/>
            <person name="Mathew T."/>
            <person name="Ngo R."/>
            <person name="Nguyen L."/>
            <person name="Nguyen N."/>
            <person name="Okwuonu G."/>
            <person name="Ongeri F."/>
            <person name="Pham C."/>
            <person name="Simmons D."/>
            <person name="Wilczek-Boney K."/>
            <person name="Hale W."/>
            <person name="Jakkamsetti A."/>
            <person name="Pham P."/>
            <person name="Ruth R."/>
            <person name="San Lucas F."/>
            <person name="Warren J."/>
            <person name="Zhang J."/>
            <person name="Zhao Z."/>
            <person name="Zhou C."/>
            <person name="Zhu D."/>
            <person name="Lee S."/>
            <person name="Bess C."/>
            <person name="Blankenburg K."/>
            <person name="Forbes L."/>
            <person name="Fu Q."/>
            <person name="Gubbala S."/>
            <person name="Hirani K."/>
            <person name="Jayaseelan J.C."/>
            <person name="Lara F."/>
            <person name="Munidasa M."/>
            <person name="Palculict T."/>
            <person name="Patil S."/>
            <person name="Pu L.-L."/>
            <person name="Saada N."/>
            <person name="Tang L."/>
            <person name="Weissenberger G."/>
            <person name="Zhu Y."/>
            <person name="Hemphill L."/>
            <person name="Shang Y."/>
            <person name="Youmans B."/>
            <person name="Ayvaz T."/>
            <person name="Ross M."/>
            <person name="Santibanez J."/>
            <person name="Aqrawi P."/>
            <person name="Gross S."/>
            <person name="Joshi V."/>
            <person name="Fowler G."/>
            <person name="Nazareth L."/>
            <person name="Reid J."/>
            <person name="Worley K."/>
            <person name="Petrosino J."/>
            <person name="Highlander S."/>
            <person name="Gibbs R."/>
        </authorList>
    </citation>
    <scope>NUCLEOTIDE SEQUENCE [LARGE SCALE GENOMIC DNA]</scope>
    <source>
        <strain evidence="12 13">ATCC 6249</strain>
    </source>
</reference>
<comment type="caution">
    <text evidence="12">The sequence shown here is derived from an EMBL/GenBank/DDBJ whole genome shotgun (WGS) entry which is preliminary data.</text>
</comment>
<name>E0PNE3_STRMT</name>
<evidence type="ECO:0000256" key="1">
    <source>
        <dbReference type="ARBA" id="ARBA00001614"/>
    </source>
</evidence>
<dbReference type="eggNOG" id="COG2017">
    <property type="taxonomic scope" value="Bacteria"/>
</dbReference>
<comment type="catalytic activity">
    <reaction evidence="1 8">
        <text>alpha-D-glucose = beta-D-glucose</text>
        <dbReference type="Rhea" id="RHEA:10264"/>
        <dbReference type="ChEBI" id="CHEBI:15903"/>
        <dbReference type="ChEBI" id="CHEBI:17925"/>
        <dbReference type="EC" id="5.1.3.3"/>
    </reaction>
</comment>
<keyword evidence="7 8" id="KW-0119">Carbohydrate metabolism</keyword>
<dbReference type="Proteomes" id="UP000003823">
    <property type="component" value="Unassembled WGS sequence"/>
</dbReference>
<keyword evidence="6 8" id="KW-0413">Isomerase</keyword>
<dbReference type="PIRSF" id="PIRSF005096">
    <property type="entry name" value="GALM"/>
    <property type="match status" value="1"/>
</dbReference>
<dbReference type="UniPathway" id="UPA00242"/>
<dbReference type="InterPro" id="IPR015443">
    <property type="entry name" value="Aldose_1-epimerase"/>
</dbReference>
<comment type="pathway">
    <text evidence="2 8">Carbohydrate metabolism; hexose metabolism.</text>
</comment>
<evidence type="ECO:0000256" key="11">
    <source>
        <dbReference type="PIRSR" id="PIRSR005096-3"/>
    </source>
</evidence>
<protein>
    <recommendedName>
        <fullName evidence="5 8">Aldose 1-epimerase</fullName>
        <ecNumber evidence="4 8">5.1.3.3</ecNumber>
    </recommendedName>
</protein>
<dbReference type="AlphaFoldDB" id="E0PNE3"/>
<dbReference type="GO" id="GO:0005737">
    <property type="term" value="C:cytoplasm"/>
    <property type="evidence" value="ECO:0007669"/>
    <property type="project" value="TreeGrafter"/>
</dbReference>
<gene>
    <name evidence="12" type="primary">galM</name>
    <name evidence="12" type="ORF">HMPREF8571_0060</name>
</gene>
<evidence type="ECO:0000256" key="2">
    <source>
        <dbReference type="ARBA" id="ARBA00005028"/>
    </source>
</evidence>
<dbReference type="GO" id="GO:0004034">
    <property type="term" value="F:aldose 1-epimerase activity"/>
    <property type="evidence" value="ECO:0007669"/>
    <property type="project" value="UniProtKB-EC"/>
</dbReference>
<dbReference type="EMBL" id="AEEN01000007">
    <property type="protein sequence ID" value="EFM32393.1"/>
    <property type="molecule type" value="Genomic_DNA"/>
</dbReference>
<dbReference type="InterPro" id="IPR014718">
    <property type="entry name" value="GH-type_carb-bd"/>
</dbReference>
<dbReference type="InterPro" id="IPR047215">
    <property type="entry name" value="Galactose_mutarotase-like"/>
</dbReference>
<evidence type="ECO:0000256" key="7">
    <source>
        <dbReference type="ARBA" id="ARBA00023277"/>
    </source>
</evidence>
<organism evidence="12 13">
    <name type="scientific">Streptococcus mitis ATCC 6249</name>
    <dbReference type="NCBI Taxonomy" id="864567"/>
    <lineage>
        <taxon>Bacteria</taxon>
        <taxon>Bacillati</taxon>
        <taxon>Bacillota</taxon>
        <taxon>Bacilli</taxon>
        <taxon>Lactobacillales</taxon>
        <taxon>Streptococcaceae</taxon>
        <taxon>Streptococcus</taxon>
        <taxon>Streptococcus mitis group</taxon>
    </lineage>
</organism>
<dbReference type="InterPro" id="IPR008183">
    <property type="entry name" value="Aldose_1/G6P_1-epimerase"/>
</dbReference>
<dbReference type="HOGENOM" id="CLU_031753_2_0_9"/>
<evidence type="ECO:0000256" key="3">
    <source>
        <dbReference type="ARBA" id="ARBA00006206"/>
    </source>
</evidence>
<dbReference type="InterPro" id="IPR018052">
    <property type="entry name" value="Ald1_epimerase_CS"/>
</dbReference>
<feature type="binding site" evidence="11">
    <location>
        <begin position="191"/>
        <end position="193"/>
    </location>
    <ligand>
        <name>beta-D-galactose</name>
        <dbReference type="ChEBI" id="CHEBI:27667"/>
    </ligand>
</feature>
<evidence type="ECO:0000256" key="4">
    <source>
        <dbReference type="ARBA" id="ARBA00013185"/>
    </source>
</evidence>
<feature type="binding site" evidence="10">
    <location>
        <position position="263"/>
    </location>
    <ligand>
        <name>beta-D-galactose</name>
        <dbReference type="ChEBI" id="CHEBI:27667"/>
    </ligand>
</feature>
<evidence type="ECO:0000313" key="13">
    <source>
        <dbReference type="Proteomes" id="UP000003823"/>
    </source>
</evidence>
<dbReference type="Gene3D" id="2.70.98.10">
    <property type="match status" value="1"/>
</dbReference>
<dbReference type="GO" id="GO:0033499">
    <property type="term" value="P:galactose catabolic process via UDP-galactose, Leloir pathway"/>
    <property type="evidence" value="ECO:0007669"/>
    <property type="project" value="TreeGrafter"/>
</dbReference>
<dbReference type="CDD" id="cd09019">
    <property type="entry name" value="galactose_mutarotase_like"/>
    <property type="match status" value="1"/>
</dbReference>
<dbReference type="InterPro" id="IPR011013">
    <property type="entry name" value="Gal_mutarotase_sf_dom"/>
</dbReference>
<evidence type="ECO:0000256" key="8">
    <source>
        <dbReference type="PIRNR" id="PIRNR005096"/>
    </source>
</evidence>
<proteinExistence type="inferred from homology"/>
<feature type="active site" description="Proton donor" evidence="9">
    <location>
        <position position="191"/>
    </location>
</feature>
<dbReference type="GO" id="GO:0006006">
    <property type="term" value="P:glucose metabolic process"/>
    <property type="evidence" value="ECO:0007669"/>
    <property type="project" value="TreeGrafter"/>
</dbReference>